<dbReference type="AlphaFoldDB" id="A0A852RF79"/>
<gene>
    <name evidence="2" type="ORF">BJ958_005299</name>
</gene>
<protein>
    <recommendedName>
        <fullName evidence="1">Imm-5-like domain-containing protein</fullName>
    </recommendedName>
</protein>
<comment type="caution">
    <text evidence="2">The sequence shown here is derived from an EMBL/GenBank/DDBJ whole genome shotgun (WGS) entry which is preliminary data.</text>
</comment>
<accession>A0A852RF79</accession>
<dbReference type="RefSeq" id="WP_343052815.1">
    <property type="nucleotide sequence ID" value="NZ_BAABEF010000001.1"/>
</dbReference>
<evidence type="ECO:0000313" key="2">
    <source>
        <dbReference type="EMBL" id="NYD33753.1"/>
    </source>
</evidence>
<dbReference type="Proteomes" id="UP000582231">
    <property type="component" value="Unassembled WGS sequence"/>
</dbReference>
<organism evidence="2 3">
    <name type="scientific">Nocardioides kongjuensis</name>
    <dbReference type="NCBI Taxonomy" id="349522"/>
    <lineage>
        <taxon>Bacteria</taxon>
        <taxon>Bacillati</taxon>
        <taxon>Actinomycetota</taxon>
        <taxon>Actinomycetes</taxon>
        <taxon>Propionibacteriales</taxon>
        <taxon>Nocardioidaceae</taxon>
        <taxon>Nocardioides</taxon>
    </lineage>
</organism>
<reference evidence="2 3" key="1">
    <citation type="submission" date="2020-07" db="EMBL/GenBank/DDBJ databases">
        <title>Sequencing the genomes of 1000 actinobacteria strains.</title>
        <authorList>
            <person name="Klenk H.-P."/>
        </authorList>
    </citation>
    <scope>NUCLEOTIDE SEQUENCE [LARGE SCALE GENOMIC DNA]</scope>
    <source>
        <strain evidence="2 3">DSM 19082</strain>
    </source>
</reference>
<dbReference type="EMBL" id="JACCBF010000001">
    <property type="protein sequence ID" value="NYD33753.1"/>
    <property type="molecule type" value="Genomic_DNA"/>
</dbReference>
<evidence type="ECO:0000313" key="3">
    <source>
        <dbReference type="Proteomes" id="UP000582231"/>
    </source>
</evidence>
<dbReference type="Pfam" id="PF21805">
    <property type="entry name" value="Imm5_like"/>
    <property type="match status" value="1"/>
</dbReference>
<dbReference type="InterPro" id="IPR048667">
    <property type="entry name" value="Imm5-like"/>
</dbReference>
<feature type="domain" description="Imm-5-like" evidence="1">
    <location>
        <begin position="17"/>
        <end position="135"/>
    </location>
</feature>
<sequence length="181" mass="18955">MAPDRDLRFELTPGELREVARFVLASAEPLLPVFEDACPEDPRPRAALDAARVFADGAPRGRLQRVASMDAHRAAAAAPSEPARLAAQAAGDAASAAYLHPIARAHQVGHILRASANAARIAELASGDDPLAGQAAVDAAAARATPVLVDVLRRYPAAPPGRSRVAELMVVLDAALRERAR</sequence>
<evidence type="ECO:0000259" key="1">
    <source>
        <dbReference type="Pfam" id="PF21805"/>
    </source>
</evidence>
<keyword evidence="3" id="KW-1185">Reference proteome</keyword>
<name>A0A852RF79_9ACTN</name>
<proteinExistence type="predicted"/>